<evidence type="ECO:0000313" key="2">
    <source>
        <dbReference type="EMBL" id="CAG7592932.1"/>
    </source>
</evidence>
<gene>
    <name evidence="2" type="ORF">MHYMCMPASI_00641</name>
</gene>
<dbReference type="EMBL" id="CAJVAF010000293">
    <property type="protein sequence ID" value="CAG7592932.1"/>
    <property type="molecule type" value="Genomic_DNA"/>
</dbReference>
<organism evidence="2 3">
    <name type="scientific">Hyalomma marginatum</name>
    <dbReference type="NCBI Taxonomy" id="34627"/>
    <lineage>
        <taxon>Eukaryota</taxon>
        <taxon>Metazoa</taxon>
        <taxon>Ecdysozoa</taxon>
        <taxon>Arthropoda</taxon>
        <taxon>Chelicerata</taxon>
        <taxon>Arachnida</taxon>
        <taxon>Acari</taxon>
        <taxon>Parasitiformes</taxon>
        <taxon>Ixodida</taxon>
        <taxon>Ixodoidea</taxon>
        <taxon>Ixodidae</taxon>
        <taxon>Hyalomminae</taxon>
        <taxon>Hyalomma</taxon>
    </lineage>
</organism>
<sequence length="243" mass="27556">MVKVFSRLLYFSGAIVFASLVAILIATISIRNLESSLEELNNSACNITTLEERLYLAYKELNKTINTLNSSNVIDDELKKQAYKFSMVQAIHMAIIKLKNGNDISNEINLINQFAVADLAIIANELKSIYNTNIPANSFFISAITDLIYTKNSSLIKNHNLSAVDQVLDKFVKVENIEKNEDRDTLLFVLHSLEYNDTAHALDIIKKLSDRYIALKEIEIPLQFKNNVNFLLHQLMTQVLENA</sequence>
<keyword evidence="1" id="KW-0472">Membrane</keyword>
<keyword evidence="3" id="KW-1185">Reference proteome</keyword>
<evidence type="ECO:0000313" key="3">
    <source>
        <dbReference type="Proteomes" id="UP000837675"/>
    </source>
</evidence>
<dbReference type="PROSITE" id="PS50007">
    <property type="entry name" value="PIPLC_X_DOMAIN"/>
    <property type="match status" value="1"/>
</dbReference>
<proteinExistence type="predicted"/>
<keyword evidence="1" id="KW-1133">Transmembrane helix</keyword>
<comment type="caution">
    <text evidence="2">The sequence shown here is derived from an EMBL/GenBank/DDBJ whole genome shotgun (WGS) entry which is preliminary data.</text>
</comment>
<dbReference type="AlphaFoldDB" id="A0A8S4C4T4"/>
<accession>A0A8S4C4T4</accession>
<name>A0A8S4C4T4_9ACAR</name>
<keyword evidence="1" id="KW-0812">Transmembrane</keyword>
<feature type="transmembrane region" description="Helical" evidence="1">
    <location>
        <begin position="7"/>
        <end position="30"/>
    </location>
</feature>
<evidence type="ECO:0000256" key="1">
    <source>
        <dbReference type="SAM" id="Phobius"/>
    </source>
</evidence>
<reference evidence="2" key="1">
    <citation type="submission" date="2021-06" db="EMBL/GenBank/DDBJ databases">
        <authorList>
            <person name="Nardi T."/>
            <person name="Nardi T."/>
        </authorList>
    </citation>
    <scope>NUCLEOTIDE SEQUENCE</scope>
</reference>
<protein>
    <submittedName>
        <fullName evidence="2">Uncharacterized protein</fullName>
    </submittedName>
</protein>
<dbReference type="Proteomes" id="UP000837675">
    <property type="component" value="Unassembled WGS sequence"/>
</dbReference>